<dbReference type="NCBIfam" id="TIGR01439">
    <property type="entry name" value="lp_hng_hel_AbrB"/>
    <property type="match status" value="1"/>
</dbReference>
<dbReference type="STRING" id="999627.SAMN05216236_1813"/>
<dbReference type="PROSITE" id="PS51740">
    <property type="entry name" value="SPOVT_ABRB"/>
    <property type="match status" value="1"/>
</dbReference>
<reference evidence="3 4" key="1">
    <citation type="submission" date="2016-10" db="EMBL/GenBank/DDBJ databases">
        <authorList>
            <person name="de Groot N.N."/>
        </authorList>
    </citation>
    <scope>NUCLEOTIDE SEQUENCE [LARGE SCALE GENOMIC DNA]</scope>
    <source>
        <strain evidence="3 4">CGMCC 1.10959</strain>
    </source>
</reference>
<name>A0A1I7EDL6_9RHOB</name>
<keyword evidence="1" id="KW-0238">DNA-binding</keyword>
<dbReference type="OrthoDB" id="9809003at2"/>
<keyword evidence="4" id="KW-1185">Reference proteome</keyword>
<dbReference type="Proteomes" id="UP000182466">
    <property type="component" value="Unassembled WGS sequence"/>
</dbReference>
<dbReference type="GO" id="GO:0097351">
    <property type="term" value="F:toxin sequestering activity"/>
    <property type="evidence" value="ECO:0007669"/>
    <property type="project" value="InterPro"/>
</dbReference>
<dbReference type="Pfam" id="PF15937">
    <property type="entry name" value="PrlF_antitoxin"/>
    <property type="match status" value="1"/>
</dbReference>
<dbReference type="EMBL" id="FPAW01000081">
    <property type="protein sequence ID" value="SFU22020.1"/>
    <property type="molecule type" value="Genomic_DNA"/>
</dbReference>
<dbReference type="Gene3D" id="2.10.260.10">
    <property type="match status" value="1"/>
</dbReference>
<dbReference type="InterPro" id="IPR031848">
    <property type="entry name" value="PrlF_antitoxin"/>
</dbReference>
<dbReference type="GO" id="GO:0003677">
    <property type="term" value="F:DNA binding"/>
    <property type="evidence" value="ECO:0007669"/>
    <property type="project" value="UniProtKB-UniRule"/>
</dbReference>
<dbReference type="RefSeq" id="WP_027260748.1">
    <property type="nucleotide sequence ID" value="NZ_FPAW01000081.1"/>
</dbReference>
<dbReference type="GO" id="GO:0003700">
    <property type="term" value="F:DNA-binding transcription factor activity"/>
    <property type="evidence" value="ECO:0007669"/>
    <property type="project" value="InterPro"/>
</dbReference>
<dbReference type="eggNOG" id="COG2002">
    <property type="taxonomic scope" value="Bacteria"/>
</dbReference>
<dbReference type="InterPro" id="IPR037914">
    <property type="entry name" value="SpoVT-AbrB_sf"/>
</dbReference>
<evidence type="ECO:0000259" key="2">
    <source>
        <dbReference type="PROSITE" id="PS51740"/>
    </source>
</evidence>
<dbReference type="SUPFAM" id="SSF89447">
    <property type="entry name" value="AbrB/MazE/MraZ-like"/>
    <property type="match status" value="1"/>
</dbReference>
<protein>
    <submittedName>
        <fullName evidence="3">Transcriptional regulator, AbrB family</fullName>
    </submittedName>
</protein>
<dbReference type="InterPro" id="IPR007159">
    <property type="entry name" value="SpoVT-AbrB_dom"/>
</dbReference>
<evidence type="ECO:0000313" key="4">
    <source>
        <dbReference type="Proteomes" id="UP000182466"/>
    </source>
</evidence>
<evidence type="ECO:0000256" key="1">
    <source>
        <dbReference type="PROSITE-ProRule" id="PRU01076"/>
    </source>
</evidence>
<evidence type="ECO:0000313" key="3">
    <source>
        <dbReference type="EMBL" id="SFU22020.1"/>
    </source>
</evidence>
<dbReference type="SMART" id="SM00966">
    <property type="entry name" value="SpoVT_AbrB"/>
    <property type="match status" value="1"/>
</dbReference>
<sequence>MQESTVTVKGQTTLPKDVRTALGLASGDRVRYVILDGEVRLLKVQPVSGLAGLLARTGRKPVSLEEMDEAIAGGAAEGSKA</sequence>
<organism evidence="3 4">
    <name type="scientific">Sedimentitalea nanhaiensis</name>
    <dbReference type="NCBI Taxonomy" id="999627"/>
    <lineage>
        <taxon>Bacteria</taxon>
        <taxon>Pseudomonadati</taxon>
        <taxon>Pseudomonadota</taxon>
        <taxon>Alphaproteobacteria</taxon>
        <taxon>Rhodobacterales</taxon>
        <taxon>Paracoccaceae</taxon>
        <taxon>Sedimentitalea</taxon>
    </lineage>
</organism>
<accession>A0A1I7EDL6</accession>
<gene>
    <name evidence="3" type="ORF">SAMN05216236_1813</name>
</gene>
<dbReference type="GO" id="GO:0001558">
    <property type="term" value="P:regulation of cell growth"/>
    <property type="evidence" value="ECO:0007669"/>
    <property type="project" value="InterPro"/>
</dbReference>
<dbReference type="AlphaFoldDB" id="A0A1I7EDL6"/>
<feature type="domain" description="SpoVT-AbrB" evidence="2">
    <location>
        <begin position="1"/>
        <end position="46"/>
    </location>
</feature>
<proteinExistence type="predicted"/>